<sequence>ACQCRRTVIAHFLNIKSLIGYILADKGYDVWLGNVRGNIYSKKHVNLTIKDAKFWDFSWQDIAEYDLPAMINFILNKTGTKQIVYVGHSQGTLIGFAKFSTDLEFAKKIKLFVALAPVSTVYYITTPVRYLAPFSWPIEKTLELFGDYSFGSITWILNYVKPACEFVPEGLMLCENIIFFLAGPESKRMLNQTRIPVYLAHNPDDTSMKNLVHYAQMVNTGKMQKYDYGFIKNLMVYGQTWPPEYQIERMEVDTVAFYSPRDAFADDRDVLPLLNKIRKLKKVYRLDQYSHLDFLWALDSVEKVYTPMMRDIENLDSNYNL</sequence>
<dbReference type="FunFam" id="3.40.50.1820:FF:000057">
    <property type="entry name" value="Lipase"/>
    <property type="match status" value="1"/>
</dbReference>
<evidence type="ECO:0000313" key="9">
    <source>
        <dbReference type="WBParaSite" id="nRc.2.0.1.t31179-RA"/>
    </source>
</evidence>
<keyword evidence="3" id="KW-0378">Hydrolase</keyword>
<evidence type="ECO:0000256" key="2">
    <source>
        <dbReference type="ARBA" id="ARBA00022729"/>
    </source>
</evidence>
<dbReference type="SUPFAM" id="SSF53474">
    <property type="entry name" value="alpha/beta-Hydrolases"/>
    <property type="match status" value="1"/>
</dbReference>
<evidence type="ECO:0000256" key="4">
    <source>
        <dbReference type="ARBA" id="ARBA00022963"/>
    </source>
</evidence>
<dbReference type="WBParaSite" id="nRc.2.0.1.t31179-RA">
    <property type="protein sequence ID" value="nRc.2.0.1.t31179-RA"/>
    <property type="gene ID" value="nRc.2.0.1.g31179"/>
</dbReference>
<evidence type="ECO:0000256" key="3">
    <source>
        <dbReference type="ARBA" id="ARBA00022801"/>
    </source>
</evidence>
<keyword evidence="4" id="KW-0442">Lipid degradation</keyword>
<reference evidence="9" key="1">
    <citation type="submission" date="2022-11" db="UniProtKB">
        <authorList>
            <consortium name="WormBaseParasite"/>
        </authorList>
    </citation>
    <scope>IDENTIFICATION</scope>
</reference>
<evidence type="ECO:0000256" key="1">
    <source>
        <dbReference type="ARBA" id="ARBA00010701"/>
    </source>
</evidence>
<dbReference type="Gene3D" id="3.40.50.1820">
    <property type="entry name" value="alpha/beta hydrolase"/>
    <property type="match status" value="1"/>
</dbReference>
<keyword evidence="6" id="KW-0325">Glycoprotein</keyword>
<dbReference type="GO" id="GO:0016787">
    <property type="term" value="F:hydrolase activity"/>
    <property type="evidence" value="ECO:0007669"/>
    <property type="project" value="UniProtKB-KW"/>
</dbReference>
<dbReference type="Proteomes" id="UP000887565">
    <property type="component" value="Unplaced"/>
</dbReference>
<dbReference type="Pfam" id="PF00561">
    <property type="entry name" value="Abhydrolase_1"/>
    <property type="match status" value="1"/>
</dbReference>
<evidence type="ECO:0000259" key="7">
    <source>
        <dbReference type="Pfam" id="PF00561"/>
    </source>
</evidence>
<name>A0A915JYM4_ROMCU</name>
<keyword evidence="5" id="KW-0443">Lipid metabolism</keyword>
<dbReference type="InterPro" id="IPR000073">
    <property type="entry name" value="AB_hydrolase_1"/>
</dbReference>
<keyword evidence="2" id="KW-0732">Signal</keyword>
<protein>
    <submittedName>
        <fullName evidence="9">AB hydrolase-1 domain-containing protein</fullName>
    </submittedName>
</protein>
<organism evidence="8 9">
    <name type="scientific">Romanomermis culicivorax</name>
    <name type="common">Nematode worm</name>
    <dbReference type="NCBI Taxonomy" id="13658"/>
    <lineage>
        <taxon>Eukaryota</taxon>
        <taxon>Metazoa</taxon>
        <taxon>Ecdysozoa</taxon>
        <taxon>Nematoda</taxon>
        <taxon>Enoplea</taxon>
        <taxon>Dorylaimia</taxon>
        <taxon>Mermithida</taxon>
        <taxon>Mermithoidea</taxon>
        <taxon>Mermithidae</taxon>
        <taxon>Romanomermis</taxon>
    </lineage>
</organism>
<evidence type="ECO:0000313" key="8">
    <source>
        <dbReference type="Proteomes" id="UP000887565"/>
    </source>
</evidence>
<dbReference type="PANTHER" id="PTHR11005">
    <property type="entry name" value="LYSOSOMAL ACID LIPASE-RELATED"/>
    <property type="match status" value="1"/>
</dbReference>
<evidence type="ECO:0000256" key="5">
    <source>
        <dbReference type="ARBA" id="ARBA00023098"/>
    </source>
</evidence>
<dbReference type="GO" id="GO:0016042">
    <property type="term" value="P:lipid catabolic process"/>
    <property type="evidence" value="ECO:0007669"/>
    <property type="project" value="UniProtKB-KW"/>
</dbReference>
<feature type="domain" description="AB hydrolase-1" evidence="7">
    <location>
        <begin position="21"/>
        <end position="117"/>
    </location>
</feature>
<evidence type="ECO:0000256" key="6">
    <source>
        <dbReference type="ARBA" id="ARBA00023180"/>
    </source>
</evidence>
<dbReference type="InterPro" id="IPR029058">
    <property type="entry name" value="AB_hydrolase_fold"/>
</dbReference>
<keyword evidence="8" id="KW-1185">Reference proteome</keyword>
<comment type="similarity">
    <text evidence="1">Belongs to the AB hydrolase superfamily. Lipase family.</text>
</comment>
<dbReference type="OMA" id="HLHFIWG"/>
<proteinExistence type="inferred from homology"/>
<accession>A0A915JYM4</accession>
<dbReference type="AlphaFoldDB" id="A0A915JYM4"/>